<accession>A0A3B7R3L5</accession>
<keyword evidence="1 4" id="KW-0808">Transferase</keyword>
<evidence type="ECO:0000259" key="3">
    <source>
        <dbReference type="PROSITE" id="PS51186"/>
    </source>
</evidence>
<dbReference type="RefSeq" id="WP_119445880.1">
    <property type="nucleotide sequence ID" value="NZ_CP032317.1"/>
</dbReference>
<dbReference type="OrthoDB" id="7356080at2"/>
<gene>
    <name evidence="4" type="ORF">D3Y59_15550</name>
</gene>
<name>A0A3B7R3L5_9BACT</name>
<reference evidence="4 5" key="1">
    <citation type="submission" date="2018-09" db="EMBL/GenBank/DDBJ databases">
        <title>Hymenobacter medium sp. nov., isolated from R2A medium.</title>
        <authorList>
            <person name="Yingchao G."/>
        </authorList>
    </citation>
    <scope>NUCLEOTIDE SEQUENCE [LARGE SCALE GENOMIC DNA]</scope>
    <source>
        <strain evidence="5">sh-6</strain>
    </source>
</reference>
<dbReference type="SUPFAM" id="SSF55729">
    <property type="entry name" value="Acyl-CoA N-acyltransferases (Nat)"/>
    <property type="match status" value="1"/>
</dbReference>
<dbReference type="EMBL" id="CP032317">
    <property type="protein sequence ID" value="AYA38332.1"/>
    <property type="molecule type" value="Genomic_DNA"/>
</dbReference>
<dbReference type="GO" id="GO:0016747">
    <property type="term" value="F:acyltransferase activity, transferring groups other than amino-acyl groups"/>
    <property type="evidence" value="ECO:0007669"/>
    <property type="project" value="InterPro"/>
</dbReference>
<dbReference type="PANTHER" id="PTHR43877">
    <property type="entry name" value="AMINOALKYLPHOSPHONATE N-ACETYLTRANSFERASE-RELATED-RELATED"/>
    <property type="match status" value="1"/>
</dbReference>
<keyword evidence="2" id="KW-0012">Acyltransferase</keyword>
<sequence length="159" mass="18202">MLIREAHPHDIKQMQVVRHAVKENVLSDPGLVTDQDCDEYICRRGKGWVCEVDDRVVGFAIADLQDQNIWALFVDPEFEGRGIGKQLHDCMLAWYFAQNQPRVWLGTEPNTRAERFYRRNGWQAVGQHGKGEVKFEMQRADWLRLGAAYVGKTAPASSS</sequence>
<dbReference type="CDD" id="cd04301">
    <property type="entry name" value="NAT_SF"/>
    <property type="match status" value="1"/>
</dbReference>
<evidence type="ECO:0000313" key="5">
    <source>
        <dbReference type="Proteomes" id="UP000262802"/>
    </source>
</evidence>
<dbReference type="InterPro" id="IPR016181">
    <property type="entry name" value="Acyl_CoA_acyltransferase"/>
</dbReference>
<proteinExistence type="predicted"/>
<evidence type="ECO:0000256" key="2">
    <source>
        <dbReference type="ARBA" id="ARBA00023315"/>
    </source>
</evidence>
<dbReference type="InterPro" id="IPR000182">
    <property type="entry name" value="GNAT_dom"/>
</dbReference>
<feature type="domain" description="N-acetyltransferase" evidence="3">
    <location>
        <begin position="1"/>
        <end position="142"/>
    </location>
</feature>
<protein>
    <submittedName>
        <fullName evidence="4">GNAT family N-acetyltransferase</fullName>
    </submittedName>
</protein>
<dbReference type="Pfam" id="PF00583">
    <property type="entry name" value="Acetyltransf_1"/>
    <property type="match status" value="1"/>
</dbReference>
<dbReference type="Proteomes" id="UP000262802">
    <property type="component" value="Chromosome"/>
</dbReference>
<evidence type="ECO:0000256" key="1">
    <source>
        <dbReference type="ARBA" id="ARBA00022679"/>
    </source>
</evidence>
<dbReference type="PROSITE" id="PS51186">
    <property type="entry name" value="GNAT"/>
    <property type="match status" value="1"/>
</dbReference>
<dbReference type="AlphaFoldDB" id="A0A3B7R3L5"/>
<evidence type="ECO:0000313" key="4">
    <source>
        <dbReference type="EMBL" id="AYA38332.1"/>
    </source>
</evidence>
<keyword evidence="5" id="KW-1185">Reference proteome</keyword>
<organism evidence="4 5">
    <name type="scientific">Hymenobacter oligotrophus</name>
    <dbReference type="NCBI Taxonomy" id="2319843"/>
    <lineage>
        <taxon>Bacteria</taxon>
        <taxon>Pseudomonadati</taxon>
        <taxon>Bacteroidota</taxon>
        <taxon>Cytophagia</taxon>
        <taxon>Cytophagales</taxon>
        <taxon>Hymenobacteraceae</taxon>
        <taxon>Hymenobacter</taxon>
    </lineage>
</organism>
<dbReference type="InterPro" id="IPR050832">
    <property type="entry name" value="Bact_Acetyltransf"/>
</dbReference>
<dbReference type="KEGG" id="hyh:D3Y59_15550"/>
<dbReference type="Gene3D" id="3.40.630.30">
    <property type="match status" value="1"/>
</dbReference>